<dbReference type="EMBL" id="JARBHB010000003">
    <property type="protein sequence ID" value="KAJ8890417.1"/>
    <property type="molecule type" value="Genomic_DNA"/>
</dbReference>
<organism evidence="1 2">
    <name type="scientific">Dryococelus australis</name>
    <dbReference type="NCBI Taxonomy" id="614101"/>
    <lineage>
        <taxon>Eukaryota</taxon>
        <taxon>Metazoa</taxon>
        <taxon>Ecdysozoa</taxon>
        <taxon>Arthropoda</taxon>
        <taxon>Hexapoda</taxon>
        <taxon>Insecta</taxon>
        <taxon>Pterygota</taxon>
        <taxon>Neoptera</taxon>
        <taxon>Polyneoptera</taxon>
        <taxon>Phasmatodea</taxon>
        <taxon>Verophasmatodea</taxon>
        <taxon>Anareolatae</taxon>
        <taxon>Phasmatidae</taxon>
        <taxon>Eurycanthinae</taxon>
        <taxon>Dryococelus</taxon>
    </lineage>
</organism>
<gene>
    <name evidence="1" type="ORF">PR048_009925</name>
</gene>
<proteinExistence type="predicted"/>
<comment type="caution">
    <text evidence="1">The sequence shown here is derived from an EMBL/GenBank/DDBJ whole genome shotgun (WGS) entry which is preliminary data.</text>
</comment>
<protein>
    <submittedName>
        <fullName evidence="1">Uncharacterized protein</fullName>
    </submittedName>
</protein>
<dbReference type="Gene3D" id="3.30.420.10">
    <property type="entry name" value="Ribonuclease H-like superfamily/Ribonuclease H"/>
    <property type="match status" value="1"/>
</dbReference>
<reference evidence="1 2" key="1">
    <citation type="submission" date="2023-02" db="EMBL/GenBank/DDBJ databases">
        <title>LHISI_Scaffold_Assembly.</title>
        <authorList>
            <person name="Stuart O.P."/>
            <person name="Cleave R."/>
            <person name="Magrath M.J.L."/>
            <person name="Mikheyev A.S."/>
        </authorList>
    </citation>
    <scope>NUCLEOTIDE SEQUENCE [LARGE SCALE GENOMIC DNA]</scope>
    <source>
        <strain evidence="1">Daus_M_001</strain>
        <tissue evidence="1">Leg muscle</tissue>
    </source>
</reference>
<dbReference type="Proteomes" id="UP001159363">
    <property type="component" value="Chromosome 3"/>
</dbReference>
<evidence type="ECO:0000313" key="1">
    <source>
        <dbReference type="EMBL" id="KAJ8890417.1"/>
    </source>
</evidence>
<accession>A0ABQ9I1A0</accession>
<sequence length="856" mass="95347">MAIGCNRLVNEVGWWIRLRLLESCMLLCVSLMKGNLTPTCTFIPSPGRHMARKKRLGTDYATTRSAETSREGCCQEISHPAGNTSTAGEVGHCIGGVISGAVIWKVLSLREPVTGGVADRSASLMASEGGPTTMQRPAIVESGMTVVDGAGCGHRGYFRKAAGAGVAVEPGSGCWWLVVEPWTLGELVDQCCWRADELWQGRFDASLHSPCFGFVAVQGVRVLQDSRHGGNIKIKALQSTMDNTVAVQRYFIVTGRGWLELSMLTEQERVLKSQPHSMQKVSDVYLAYLCNVVLADGRVRVWRKPNEAMDPGCQQGTVQAGGGSVMVWGVSTCLGLGPLVHVPTKLNGNCCKTLLDNHLQPFIDLSFADNNGMFQQDNVLPHWAMDIQDLFEDHSGEFQLMECPARSPDMKPIEPLWDIVERAIHTQDPAPRNTRELWAAIQTAWLNISPGKKERAVCTSQHEGRKVMRGTFPMHVDQLFTLFFTSSKFYLDFHNVRRTSAEHRGMEFEQELKSPNAQPPGTGFRSTLYLDTDANTKGCSLNQILVYGVTFNKKHTRPRLALEGVRPMLGFETLRRVNLWCEGLWGLEDTDLNEYLEYKRYLRICRFGSSPLLHRCYCRGRLWNSRQLRLRLSGALTAESDMYWSGRDSDVFRREDYVAMTLGLPGQSRVKEMVGWHRRCLISMTTRGTAEDVLQGKMASRRAQEPYTLTTKDDVRLGYCRCIQLRPFSLFRSGYVTLAHNLKQLLRVLQGVRGDAWPCLQGVELVTSCAWTSGCLILPLRSVPGVQNFQPKDARVGHDPLGLGCVSGCAKFKLVRSSTGECADVNNFGVWKGNGMTVFCVGSCAIKIHEHGVEVY</sequence>
<keyword evidence="2" id="KW-1185">Reference proteome</keyword>
<name>A0ABQ9I1A0_9NEOP</name>
<evidence type="ECO:0000313" key="2">
    <source>
        <dbReference type="Proteomes" id="UP001159363"/>
    </source>
</evidence>
<dbReference type="InterPro" id="IPR036397">
    <property type="entry name" value="RNaseH_sf"/>
</dbReference>